<reference evidence="6" key="1">
    <citation type="submission" date="2024-06" db="EMBL/GenBank/DDBJ databases">
        <title>Methylostella associata gen. nov., sp. nov., a novel Ancalomicrobiaceae-affiliated facultatively methylotrophic bacteria that feed on methanotrophs of the genus Methylococcus.</title>
        <authorList>
            <person name="Saltykova V."/>
            <person name="Danilova O.V."/>
            <person name="Oshkin I.Y."/>
            <person name="Belova S.E."/>
            <person name="Pimenov N.V."/>
            <person name="Dedysh S.N."/>
        </authorList>
    </citation>
    <scope>NUCLEOTIDE SEQUENCE</scope>
    <source>
        <strain evidence="6">S20</strain>
    </source>
</reference>
<dbReference type="CDD" id="cd08422">
    <property type="entry name" value="PBP2_CrgA_like"/>
    <property type="match status" value="1"/>
</dbReference>
<dbReference type="GO" id="GO:0003700">
    <property type="term" value="F:DNA-binding transcription factor activity"/>
    <property type="evidence" value="ECO:0007669"/>
    <property type="project" value="InterPro"/>
</dbReference>
<dbReference type="Gene3D" id="1.10.10.10">
    <property type="entry name" value="Winged helix-like DNA-binding domain superfamily/Winged helix DNA-binding domain"/>
    <property type="match status" value="1"/>
</dbReference>
<comment type="similarity">
    <text evidence="1">Belongs to the LysR transcriptional regulatory family.</text>
</comment>
<dbReference type="FunFam" id="1.10.10.10:FF:000001">
    <property type="entry name" value="LysR family transcriptional regulator"/>
    <property type="match status" value="1"/>
</dbReference>
<dbReference type="InterPro" id="IPR036390">
    <property type="entry name" value="WH_DNA-bd_sf"/>
</dbReference>
<dbReference type="Pfam" id="PF03466">
    <property type="entry name" value="LysR_substrate"/>
    <property type="match status" value="1"/>
</dbReference>
<keyword evidence="3" id="KW-0238">DNA-binding</keyword>
<evidence type="ECO:0000256" key="1">
    <source>
        <dbReference type="ARBA" id="ARBA00009437"/>
    </source>
</evidence>
<dbReference type="PROSITE" id="PS50931">
    <property type="entry name" value="HTH_LYSR"/>
    <property type="match status" value="1"/>
</dbReference>
<dbReference type="PANTHER" id="PTHR30537:SF5">
    <property type="entry name" value="HTH-TYPE TRANSCRIPTIONAL ACTIVATOR TTDR-RELATED"/>
    <property type="match status" value="1"/>
</dbReference>
<dbReference type="EMBL" id="CP158568">
    <property type="protein sequence ID" value="XBY45606.1"/>
    <property type="molecule type" value="Genomic_DNA"/>
</dbReference>
<feature type="domain" description="HTH lysR-type" evidence="5">
    <location>
        <begin position="2"/>
        <end position="59"/>
    </location>
</feature>
<keyword evidence="2" id="KW-0805">Transcription regulation</keyword>
<gene>
    <name evidence="6" type="ORF">ABS361_04830</name>
</gene>
<dbReference type="Pfam" id="PF00126">
    <property type="entry name" value="HTH_1"/>
    <property type="match status" value="1"/>
</dbReference>
<evidence type="ECO:0000313" key="6">
    <source>
        <dbReference type="EMBL" id="XBY45606.1"/>
    </source>
</evidence>
<accession>A0AAU7XCW1</accession>
<sequence length="296" mass="32550">MPRIDDIEVFIGVYEQRSLTQAARKTGLPVATISRKLLELEKRLGTVLINRTTRNVSPTEAGTAFYEKVSQAVDVIRDAESEIRGLTRAPAGTVRLVLPYALGITVVQPWLAEFAAIHPSVDFAVLFDNARHDPVEFGADMTLHIGAVPDSALLLRRLGTVGMMLVASPDYIARHGAPQEPEALLDHRLLAASLRPGPEIWSFDGPRTVDVRIAPRICANDPLLGLRAAVAGFGIARVNTLVARADVERGALVPVLPDWRLKALYDLSLLYPKRATLDLKIRLFMDFLTERLTPLL</sequence>
<dbReference type="SUPFAM" id="SSF46785">
    <property type="entry name" value="Winged helix' DNA-binding domain"/>
    <property type="match status" value="1"/>
</dbReference>
<dbReference type="InterPro" id="IPR058163">
    <property type="entry name" value="LysR-type_TF_proteobact-type"/>
</dbReference>
<dbReference type="KEGG" id="mflg:ABS361_04830"/>
<dbReference type="PANTHER" id="PTHR30537">
    <property type="entry name" value="HTH-TYPE TRANSCRIPTIONAL REGULATOR"/>
    <property type="match status" value="1"/>
</dbReference>
<evidence type="ECO:0000256" key="4">
    <source>
        <dbReference type="ARBA" id="ARBA00023163"/>
    </source>
</evidence>
<dbReference type="Gene3D" id="3.40.190.290">
    <property type="match status" value="1"/>
</dbReference>
<keyword evidence="4" id="KW-0804">Transcription</keyword>
<dbReference type="GO" id="GO:0003677">
    <property type="term" value="F:DNA binding"/>
    <property type="evidence" value="ECO:0007669"/>
    <property type="project" value="UniProtKB-KW"/>
</dbReference>
<evidence type="ECO:0000259" key="5">
    <source>
        <dbReference type="PROSITE" id="PS50931"/>
    </source>
</evidence>
<dbReference type="SUPFAM" id="SSF53850">
    <property type="entry name" value="Periplasmic binding protein-like II"/>
    <property type="match status" value="1"/>
</dbReference>
<organism evidence="6">
    <name type="scientific">Methyloraptor flagellatus</name>
    <dbReference type="NCBI Taxonomy" id="3162530"/>
    <lineage>
        <taxon>Bacteria</taxon>
        <taxon>Pseudomonadati</taxon>
        <taxon>Pseudomonadota</taxon>
        <taxon>Alphaproteobacteria</taxon>
        <taxon>Hyphomicrobiales</taxon>
        <taxon>Ancalomicrobiaceae</taxon>
        <taxon>Methyloraptor</taxon>
    </lineage>
</organism>
<dbReference type="AlphaFoldDB" id="A0AAU7XCW1"/>
<evidence type="ECO:0000256" key="2">
    <source>
        <dbReference type="ARBA" id="ARBA00023015"/>
    </source>
</evidence>
<dbReference type="RefSeq" id="WP_407050699.1">
    <property type="nucleotide sequence ID" value="NZ_CP158568.1"/>
</dbReference>
<protein>
    <submittedName>
        <fullName evidence="6">LysR family transcriptional regulator</fullName>
    </submittedName>
</protein>
<dbReference type="InterPro" id="IPR005119">
    <property type="entry name" value="LysR_subst-bd"/>
</dbReference>
<dbReference type="InterPro" id="IPR000847">
    <property type="entry name" value="LysR_HTH_N"/>
</dbReference>
<name>A0AAU7XCW1_9HYPH</name>
<proteinExistence type="inferred from homology"/>
<evidence type="ECO:0000256" key="3">
    <source>
        <dbReference type="ARBA" id="ARBA00023125"/>
    </source>
</evidence>
<dbReference type="InterPro" id="IPR036388">
    <property type="entry name" value="WH-like_DNA-bd_sf"/>
</dbReference>